<evidence type="ECO:0000313" key="2">
    <source>
        <dbReference type="Proteomes" id="UP000029921"/>
    </source>
</evidence>
<gene>
    <name evidence="1" type="ORF">LS74_009050</name>
</gene>
<reference evidence="1 2" key="1">
    <citation type="journal article" date="2014" name="Genome Announc.">
        <title>Draft genome sequences of eight enterohepatic helicobacter species isolated from both laboratory and wild rodents.</title>
        <authorList>
            <person name="Sheh A."/>
            <person name="Shen Z."/>
            <person name="Fox J.G."/>
        </authorList>
    </citation>
    <scope>NUCLEOTIDE SEQUENCE [LARGE SCALE GENOMIC DNA]</scope>
    <source>
        <strain evidence="1 2">MIT 96-1001</strain>
    </source>
</reference>
<evidence type="ECO:0000313" key="1">
    <source>
        <dbReference type="EMBL" id="TLD91380.1"/>
    </source>
</evidence>
<dbReference type="AlphaFoldDB" id="A0A4U8SWP1"/>
<comment type="caution">
    <text evidence="1">The sequence shown here is derived from an EMBL/GenBank/DDBJ whole genome shotgun (WGS) entry which is preliminary data.</text>
</comment>
<dbReference type="EMBL" id="JRPE02000015">
    <property type="protein sequence ID" value="TLD91380.1"/>
    <property type="molecule type" value="Genomic_DNA"/>
</dbReference>
<protein>
    <submittedName>
        <fullName evidence="1">Uncharacterized protein</fullName>
    </submittedName>
</protein>
<dbReference type="RefSeq" id="WP_138129061.1">
    <property type="nucleotide sequence ID" value="NZ_JRPE02000015.1"/>
</dbReference>
<accession>A0A4U8SWP1</accession>
<keyword evidence="2" id="KW-1185">Reference proteome</keyword>
<organism evidence="1 2">
    <name type="scientific">Helicobacter magdeburgensis</name>
    <dbReference type="NCBI Taxonomy" id="471858"/>
    <lineage>
        <taxon>Bacteria</taxon>
        <taxon>Pseudomonadati</taxon>
        <taxon>Campylobacterota</taxon>
        <taxon>Epsilonproteobacteria</taxon>
        <taxon>Campylobacterales</taxon>
        <taxon>Helicobacteraceae</taxon>
        <taxon>Helicobacter</taxon>
    </lineage>
</organism>
<dbReference type="Proteomes" id="UP000029921">
    <property type="component" value="Unassembled WGS sequence"/>
</dbReference>
<sequence length="84" mass="9605">MINTITKKPTMRLWRTFNMWKMALILGFEMLVLSACSIGASKGYCEKNGCNYREAGVCKPTFEVLSNREETIERTYKGIACKNN</sequence>
<proteinExistence type="predicted"/>
<name>A0A4U8SWP1_9HELI</name>